<feature type="compositionally biased region" description="Polar residues" evidence="3">
    <location>
        <begin position="772"/>
        <end position="792"/>
    </location>
</feature>
<dbReference type="InterPro" id="IPR027267">
    <property type="entry name" value="AH/BAR_dom_sf"/>
</dbReference>
<feature type="compositionally biased region" description="Polar residues" evidence="3">
    <location>
        <begin position="622"/>
        <end position="637"/>
    </location>
</feature>
<feature type="compositionally biased region" description="Polar residues" evidence="3">
    <location>
        <begin position="709"/>
        <end position="738"/>
    </location>
</feature>
<evidence type="ECO:0000313" key="5">
    <source>
        <dbReference type="EMBL" id="VDL60913.1"/>
    </source>
</evidence>
<dbReference type="InterPro" id="IPR036028">
    <property type="entry name" value="SH3-like_dom_sf"/>
</dbReference>
<feature type="compositionally biased region" description="Polar residues" evidence="3">
    <location>
        <begin position="679"/>
        <end position="700"/>
    </location>
</feature>
<feature type="compositionally biased region" description="Polar residues" evidence="3">
    <location>
        <begin position="166"/>
        <end position="197"/>
    </location>
</feature>
<accession>A0A0R3ST92</accession>
<dbReference type="InterPro" id="IPR050384">
    <property type="entry name" value="Endophilin_SH3RF"/>
</dbReference>
<feature type="domain" description="SH3" evidence="4">
    <location>
        <begin position="954"/>
        <end position="1011"/>
    </location>
</feature>
<proteinExistence type="predicted"/>
<dbReference type="WBParaSite" id="HDID_0000859701-mRNA-1">
    <property type="protein sequence ID" value="HDID_0000859701-mRNA-1"/>
    <property type="gene ID" value="HDID_0000859701"/>
</dbReference>
<dbReference type="SMART" id="SM00326">
    <property type="entry name" value="SH3"/>
    <property type="match status" value="1"/>
</dbReference>
<dbReference type="SUPFAM" id="SSF103657">
    <property type="entry name" value="BAR/IMD domain-like"/>
    <property type="match status" value="1"/>
</dbReference>
<evidence type="ECO:0000313" key="6">
    <source>
        <dbReference type="Proteomes" id="UP000274504"/>
    </source>
</evidence>
<evidence type="ECO:0000256" key="1">
    <source>
        <dbReference type="ARBA" id="ARBA00022443"/>
    </source>
</evidence>
<gene>
    <name evidence="5" type="ORF">HDID_LOCUS8595</name>
</gene>
<dbReference type="Gene3D" id="2.30.30.40">
    <property type="entry name" value="SH3 Domains"/>
    <property type="match status" value="1"/>
</dbReference>
<reference evidence="7" key="1">
    <citation type="submission" date="2016-04" db="UniProtKB">
        <authorList>
            <consortium name="WormBaseParasite"/>
        </authorList>
    </citation>
    <scope>IDENTIFICATION</scope>
</reference>
<dbReference type="InterPro" id="IPR001452">
    <property type="entry name" value="SH3_domain"/>
</dbReference>
<dbReference type="STRING" id="6216.A0A0R3ST92"/>
<dbReference type="Proteomes" id="UP000274504">
    <property type="component" value="Unassembled WGS sequence"/>
</dbReference>
<organism evidence="7">
    <name type="scientific">Hymenolepis diminuta</name>
    <name type="common">Rat tapeworm</name>
    <dbReference type="NCBI Taxonomy" id="6216"/>
    <lineage>
        <taxon>Eukaryota</taxon>
        <taxon>Metazoa</taxon>
        <taxon>Spiralia</taxon>
        <taxon>Lophotrochozoa</taxon>
        <taxon>Platyhelminthes</taxon>
        <taxon>Cestoda</taxon>
        <taxon>Eucestoda</taxon>
        <taxon>Cyclophyllidea</taxon>
        <taxon>Hymenolepididae</taxon>
        <taxon>Hymenolepis</taxon>
    </lineage>
</organism>
<feature type="region of interest" description="Disordered" evidence="3">
    <location>
        <begin position="900"/>
        <end position="943"/>
    </location>
</feature>
<dbReference type="Gene3D" id="1.20.1270.60">
    <property type="entry name" value="Arfaptin homology (AH) domain/BAR domain"/>
    <property type="match status" value="1"/>
</dbReference>
<name>A0A0R3ST92_HYMDI</name>
<evidence type="ECO:0000313" key="7">
    <source>
        <dbReference type="WBParaSite" id="HDID_0000859701-mRNA-1"/>
    </source>
</evidence>
<dbReference type="PROSITE" id="PS50002">
    <property type="entry name" value="SH3"/>
    <property type="match status" value="1"/>
</dbReference>
<reference evidence="5 6" key="2">
    <citation type="submission" date="2018-11" db="EMBL/GenBank/DDBJ databases">
        <authorList>
            <consortium name="Pathogen Informatics"/>
        </authorList>
    </citation>
    <scope>NUCLEOTIDE SEQUENCE [LARGE SCALE GENOMIC DNA]</scope>
</reference>
<feature type="region of interest" description="Disordered" evidence="3">
    <location>
        <begin position="767"/>
        <end position="798"/>
    </location>
</feature>
<evidence type="ECO:0000259" key="4">
    <source>
        <dbReference type="PROSITE" id="PS50002"/>
    </source>
</evidence>
<dbReference type="OrthoDB" id="28357at2759"/>
<sequence length="1011" mass="111460">MYPVVFLAENLHTVISVWPFRLRLSMSIESGISDLADMCFGTPRSVANGWIQTLESLEAEAKAHQDVAEKISTKLLPTSKNFVAAVDRDIKPISSEVEAASSRLQIARREEWKNRKKAFSAYRLTCQNLSNTTCNLSNNNSVSSFDNGSMDSVSRTSTLLLRKRTPQSPSITSRSSFRTLGRSSSLRKVATLSTTRPSMEMNGSGGQSALSMKAAKSVWRAYFDLYRSSIASEEARIELHSALYQNTFKLFDLERLRLTTLQETLESYRSAIVNFSQAVDSAFQSTKESVIKASPEEDFLSFHGKAVVDSNIESEKSNNATPCRLTNHKLGFYHKPKPQSMAIAGRTQQTLLCFPGEEDSLYAPPGTIHRQTTRQALQKRFLIFPQEVPQIDNNDEIANSTKKSERAAFARQLLMSILDILVRECQKEERTKQGLTNLVTVYSSKPMFTDDATLIEARRRLFSSRCRLGHLLACRARLACLFHHLSSSVHSNSLQNRLFDAGFASNESDQTFSRRVGVQTPPNPPSIQLEWPPVTQEVSSLESIPSTELVVVNPLLANDKSRFSWMAQGDSLFGSIGGSSSIEDNDDDYEDIHNDDEDVFEEKSTECPKSAPLTLDKPSGAHQISTPITTNGSSTRVENGVKKTVSSPIKTSIERFPVRSARTVPRKISPQISSPPPLTGSQKTTVSTQSRVNSTPSKITAASKVRTPPKSTLQAHKSVSSTHPAKTTTSRQSISSPVKQIERKILTSTTTTAKSVKSVPKTTTVTVSKSKQLNLPRSKSVTKAPTPNNSPAFSPKLDDSTAFMDEQYTDEELKKTVSDVFSQPTLQTTVQEKRRITLERVNGCGDKLEAMLVEEGGKMTTKVDDENHVDKNKSSSGLFSRLAIGSNKKLKNQRPQIVTPWRVEPNGNGCTPNSIDNNDDISEHLNGNGPAVASSPPKEPQDPLQMWPSLASLHCIGWAKVVSNYTPRSPGELALLEGDIVSILQKTTANWWLGEAGGKSGRFPVSCVEEF</sequence>
<protein>
    <submittedName>
        <fullName evidence="7">SH3 domain-containing protein</fullName>
    </submittedName>
</protein>
<dbReference type="PANTHER" id="PTHR14167">
    <property type="entry name" value="SH3 DOMAIN-CONTAINING"/>
    <property type="match status" value="1"/>
</dbReference>
<dbReference type="AlphaFoldDB" id="A0A0R3ST92"/>
<dbReference type="Pfam" id="PF07653">
    <property type="entry name" value="SH3_2"/>
    <property type="match status" value="1"/>
</dbReference>
<dbReference type="SUPFAM" id="SSF50044">
    <property type="entry name" value="SH3-domain"/>
    <property type="match status" value="1"/>
</dbReference>
<evidence type="ECO:0000256" key="2">
    <source>
        <dbReference type="PROSITE-ProRule" id="PRU00192"/>
    </source>
</evidence>
<dbReference type="EMBL" id="UYSG01011106">
    <property type="protein sequence ID" value="VDL60913.1"/>
    <property type="molecule type" value="Genomic_DNA"/>
</dbReference>
<keyword evidence="1 2" id="KW-0728">SH3 domain</keyword>
<dbReference type="CDD" id="cd00174">
    <property type="entry name" value="SH3"/>
    <property type="match status" value="1"/>
</dbReference>
<feature type="region of interest" description="Disordered" evidence="3">
    <location>
        <begin position="164"/>
        <end position="207"/>
    </location>
</feature>
<evidence type="ECO:0000256" key="3">
    <source>
        <dbReference type="SAM" id="MobiDB-lite"/>
    </source>
</evidence>
<feature type="region of interest" description="Disordered" evidence="3">
    <location>
        <begin position="600"/>
        <end position="740"/>
    </location>
</feature>